<name>A0A2G8JXZ9_STIJA</name>
<feature type="domain" description="VPS9" evidence="3">
    <location>
        <begin position="683"/>
        <end position="848"/>
    </location>
</feature>
<protein>
    <recommendedName>
        <fullName evidence="3">VPS9 domain-containing protein</fullName>
    </recommendedName>
</protein>
<feature type="compositionally biased region" description="Acidic residues" evidence="2">
    <location>
        <begin position="661"/>
        <end position="676"/>
    </location>
</feature>
<dbReference type="EMBL" id="MRZV01001107">
    <property type="protein sequence ID" value="PIK40565.1"/>
    <property type="molecule type" value="Genomic_DNA"/>
</dbReference>
<evidence type="ECO:0000256" key="1">
    <source>
        <dbReference type="SAM" id="Coils"/>
    </source>
</evidence>
<feature type="compositionally biased region" description="Basic and acidic residues" evidence="2">
    <location>
        <begin position="677"/>
        <end position="689"/>
    </location>
</feature>
<feature type="coiled-coil region" evidence="1">
    <location>
        <begin position="149"/>
        <end position="187"/>
    </location>
</feature>
<keyword evidence="5" id="KW-1185">Reference proteome</keyword>
<evidence type="ECO:0000259" key="3">
    <source>
        <dbReference type="PROSITE" id="PS51205"/>
    </source>
</evidence>
<dbReference type="SUPFAM" id="SSF109993">
    <property type="entry name" value="VPS9 domain"/>
    <property type="match status" value="1"/>
</dbReference>
<dbReference type="InterPro" id="IPR003123">
    <property type="entry name" value="VPS9"/>
</dbReference>
<organism evidence="4 5">
    <name type="scientific">Stichopus japonicus</name>
    <name type="common">Sea cucumber</name>
    <dbReference type="NCBI Taxonomy" id="307972"/>
    <lineage>
        <taxon>Eukaryota</taxon>
        <taxon>Metazoa</taxon>
        <taxon>Echinodermata</taxon>
        <taxon>Eleutherozoa</taxon>
        <taxon>Echinozoa</taxon>
        <taxon>Holothuroidea</taxon>
        <taxon>Aspidochirotacea</taxon>
        <taxon>Aspidochirotida</taxon>
        <taxon>Stichopodidae</taxon>
        <taxon>Apostichopus</taxon>
    </lineage>
</organism>
<keyword evidence="1" id="KW-0175">Coiled coil</keyword>
<comment type="caution">
    <text evidence="4">The sequence shown here is derived from an EMBL/GenBank/DDBJ whole genome shotgun (WGS) entry which is preliminary data.</text>
</comment>
<dbReference type="Gene3D" id="1.20.1050.80">
    <property type="entry name" value="VPS9 domain"/>
    <property type="match status" value="1"/>
</dbReference>
<proteinExistence type="predicted"/>
<evidence type="ECO:0000313" key="4">
    <source>
        <dbReference type="EMBL" id="PIK40565.1"/>
    </source>
</evidence>
<evidence type="ECO:0000313" key="5">
    <source>
        <dbReference type="Proteomes" id="UP000230750"/>
    </source>
</evidence>
<dbReference type="AlphaFoldDB" id="A0A2G8JXZ9"/>
<dbReference type="OrthoDB" id="10028873at2759"/>
<dbReference type="PROSITE" id="PS51205">
    <property type="entry name" value="VPS9"/>
    <property type="match status" value="1"/>
</dbReference>
<accession>A0A2G8JXZ9</accession>
<feature type="region of interest" description="Disordered" evidence="2">
    <location>
        <begin position="568"/>
        <end position="600"/>
    </location>
</feature>
<reference evidence="4 5" key="1">
    <citation type="journal article" date="2017" name="PLoS Biol.">
        <title>The sea cucumber genome provides insights into morphological evolution and visceral regeneration.</title>
        <authorList>
            <person name="Zhang X."/>
            <person name="Sun L."/>
            <person name="Yuan J."/>
            <person name="Sun Y."/>
            <person name="Gao Y."/>
            <person name="Zhang L."/>
            <person name="Li S."/>
            <person name="Dai H."/>
            <person name="Hamel J.F."/>
            <person name="Liu C."/>
            <person name="Yu Y."/>
            <person name="Liu S."/>
            <person name="Lin W."/>
            <person name="Guo K."/>
            <person name="Jin S."/>
            <person name="Xu P."/>
            <person name="Storey K.B."/>
            <person name="Huan P."/>
            <person name="Zhang T."/>
            <person name="Zhou Y."/>
            <person name="Zhang J."/>
            <person name="Lin C."/>
            <person name="Li X."/>
            <person name="Xing L."/>
            <person name="Huo D."/>
            <person name="Sun M."/>
            <person name="Wang L."/>
            <person name="Mercier A."/>
            <person name="Li F."/>
            <person name="Yang H."/>
            <person name="Xiang J."/>
        </authorList>
    </citation>
    <scope>NUCLEOTIDE SEQUENCE [LARGE SCALE GENOMIC DNA]</scope>
    <source>
        <strain evidence="4">Shaxun</strain>
        <tissue evidence="4">Muscle</tissue>
    </source>
</reference>
<gene>
    <name evidence="4" type="ORF">BSL78_22576</name>
</gene>
<dbReference type="Proteomes" id="UP000230750">
    <property type="component" value="Unassembled WGS sequence"/>
</dbReference>
<evidence type="ECO:0000256" key="2">
    <source>
        <dbReference type="SAM" id="MobiDB-lite"/>
    </source>
</evidence>
<feature type="compositionally biased region" description="Polar residues" evidence="2">
    <location>
        <begin position="588"/>
        <end position="600"/>
    </location>
</feature>
<dbReference type="InterPro" id="IPR037191">
    <property type="entry name" value="VPS9_dom_sf"/>
</dbReference>
<sequence length="848" mass="98803">MQLVILEEETWSDRVCWIKDVNLKDGALPTISGQSANIIGLEPAVWAKVKVLNLVVINLTQKVLHWCTCRPQDCIQRRSYYGNDGIKQRCNHTHSVQLDSEEMVRQCDFEDLLKITRQALQYPSDPPKLLWEMFRLLHLHILPLIYFTKDEDEAEVDRALENQNKVLREIEKLLDEKSEERRLLQKELCSKRQIICKMLEEDGFNLGDYCNEFITILEGGLSEDLKSAFTEIDRFCSEIEELNQMEMRSKGKTHFDETLERIKKERDEHMVYLSTVLIVREEIENFCRETPATFHIKEISDVQREYMEEAEKWKLLSNVAEKLFWTKIHAVSIREALSFQQLEMRFSSGSPRTTKFSIKVMSRDSLPTEWQTMDEQVTKALERNDVIIAIHQSGKASIMKLCLSSTTNSQPPCDNKEKKRLHRKGGIRRKDSINKLDSFKQTSCYEQRVTMFCSSFMMTSPSDMFGALVTKVMTEVKNLFEKVTQAFLNDNNFKCNNGQRLWICYEKFVFPDLLFHYIIPIYQRAHQIDLTKLQSVLGTVTLKRLGLEDEPKLLKLLGLSFEINEDEKDQKNTQKELNNLDPKEKDCSSPQSVDNDQKATIPTLSKLFTRQKEKLLSASKRRQCFHRQASVDMVEDSKPLNFVPFRSSVSDEESWDFLEAEDELEELEEEKEEEEDNTRGKNGDTDDEITRQIKRQEFEMKTVKINNNNHRDGGSQDMDAMKQKVNVMEFQNRFRQVFTHFSQALTEPIPYVKLERLTQCLSKFTCLLSQQANQQEVKFSMSADDLLSSVILLLAYGHPDIVSAMYIHIIFLRDYIPTFMENGKFGYTLISFLGGYSALLEIAESNDK</sequence>
<feature type="region of interest" description="Disordered" evidence="2">
    <location>
        <begin position="661"/>
        <end position="689"/>
    </location>
</feature>